<name>A0AAD1U7P2_EUPCR</name>
<dbReference type="InterPro" id="IPR050767">
    <property type="entry name" value="Sel1_AlgK"/>
</dbReference>
<protein>
    <submittedName>
        <fullName evidence="3">Uncharacterized protein</fullName>
    </submittedName>
</protein>
<evidence type="ECO:0000256" key="1">
    <source>
        <dbReference type="ARBA" id="ARBA00038101"/>
    </source>
</evidence>
<feature type="region of interest" description="Disordered" evidence="2">
    <location>
        <begin position="398"/>
        <end position="435"/>
    </location>
</feature>
<dbReference type="SMART" id="SM00671">
    <property type="entry name" value="SEL1"/>
    <property type="match status" value="10"/>
</dbReference>
<dbReference type="EMBL" id="CAMPGE010001671">
    <property type="protein sequence ID" value="CAI2360473.1"/>
    <property type="molecule type" value="Genomic_DNA"/>
</dbReference>
<dbReference type="Pfam" id="PF08238">
    <property type="entry name" value="Sel1"/>
    <property type="match status" value="10"/>
</dbReference>
<organism evidence="3 4">
    <name type="scientific">Euplotes crassus</name>
    <dbReference type="NCBI Taxonomy" id="5936"/>
    <lineage>
        <taxon>Eukaryota</taxon>
        <taxon>Sar</taxon>
        <taxon>Alveolata</taxon>
        <taxon>Ciliophora</taxon>
        <taxon>Intramacronucleata</taxon>
        <taxon>Spirotrichea</taxon>
        <taxon>Hypotrichia</taxon>
        <taxon>Euplotida</taxon>
        <taxon>Euplotidae</taxon>
        <taxon>Moneuplotes</taxon>
    </lineage>
</organism>
<feature type="compositionally biased region" description="Acidic residues" evidence="2">
    <location>
        <begin position="407"/>
        <end position="423"/>
    </location>
</feature>
<keyword evidence="4" id="KW-1185">Reference proteome</keyword>
<dbReference type="InterPro" id="IPR011990">
    <property type="entry name" value="TPR-like_helical_dom_sf"/>
</dbReference>
<proteinExistence type="inferred from homology"/>
<dbReference type="Gene3D" id="1.25.40.10">
    <property type="entry name" value="Tetratricopeptide repeat domain"/>
    <property type="match status" value="3"/>
</dbReference>
<evidence type="ECO:0000313" key="3">
    <source>
        <dbReference type="EMBL" id="CAI2360473.1"/>
    </source>
</evidence>
<dbReference type="PANTHER" id="PTHR11102">
    <property type="entry name" value="SEL-1-LIKE PROTEIN"/>
    <property type="match status" value="1"/>
</dbReference>
<evidence type="ECO:0000256" key="2">
    <source>
        <dbReference type="SAM" id="MobiDB-lite"/>
    </source>
</evidence>
<dbReference type="AlphaFoldDB" id="A0AAD1U7P2"/>
<evidence type="ECO:0000313" key="4">
    <source>
        <dbReference type="Proteomes" id="UP001295684"/>
    </source>
</evidence>
<gene>
    <name evidence="3" type="ORF">ECRASSUSDP1_LOCUS1777</name>
</gene>
<dbReference type="InterPro" id="IPR006597">
    <property type="entry name" value="Sel1-like"/>
</dbReference>
<dbReference type="Proteomes" id="UP001295684">
    <property type="component" value="Unassembled WGS sequence"/>
</dbReference>
<comment type="similarity">
    <text evidence="1">Belongs to the sel-1 family.</text>
</comment>
<comment type="caution">
    <text evidence="3">The sequence shown here is derived from an EMBL/GenBank/DDBJ whole genome shotgun (WGS) entry which is preliminary data.</text>
</comment>
<dbReference type="PANTHER" id="PTHR11102:SF160">
    <property type="entry name" value="ERAD-ASSOCIATED E3 UBIQUITIN-PROTEIN LIGASE COMPONENT HRD3"/>
    <property type="match status" value="1"/>
</dbReference>
<dbReference type="SUPFAM" id="SSF81901">
    <property type="entry name" value="HCP-like"/>
    <property type="match status" value="3"/>
</dbReference>
<accession>A0AAD1U7P2</accession>
<sequence length="435" mass="49177">MAIDKYEQSAAMGNTNASVALGKIYEEGIGVKADLYTSFLQYHNAAQKMDPHALYKIGDLFEKGIEPSSTEKNGKILGFYKRAIEHGSTKAAVRMAQIYENGEYGQPKDSQKSIELYNSVVEEEEEAMNAIGKECYIRKDYKLAVELFTKAADKGNPTAMNNLGTCYELGKGVDKDILRAYDLYEESSRKGNAQAMSNLGFLYYKEAKLKNSEEQFLEAAHWFRYSVAEDDSLKDSQYYLGLMHMNGEGIDKSLDLASTYFEKAAENGHDTSCLKLGDLCYSKPGNENKERAYEWYSKGAQRGNSQCINNLALMLEVGFSQYSPNHKEAVRLYEEAVNYGNKDALFNLGLAYQNGIHYKIDEMKAIDLFKEAASQGHSNSIDYLIKLGIIEDKHQFQAQNQPNQYSLEEESEEEESEEEENENDTFARARTVSRK</sequence>
<reference evidence="3" key="1">
    <citation type="submission" date="2023-07" db="EMBL/GenBank/DDBJ databases">
        <authorList>
            <consortium name="AG Swart"/>
            <person name="Singh M."/>
            <person name="Singh A."/>
            <person name="Seah K."/>
            <person name="Emmerich C."/>
        </authorList>
    </citation>
    <scope>NUCLEOTIDE SEQUENCE</scope>
    <source>
        <strain evidence="3">DP1</strain>
    </source>
</reference>